<proteinExistence type="predicted"/>
<dbReference type="EMBL" id="AALD02000075">
    <property type="protein sequence ID" value="EEQ08690.1"/>
    <property type="molecule type" value="Genomic_DNA"/>
</dbReference>
<dbReference type="Proteomes" id="UP000003027">
    <property type="component" value="Unassembled WGS sequence"/>
</dbReference>
<sequence length="45" mass="4838">MENQYFALDLKGPAAQAMLDAGNCAFYTPGSLGDVKLELFAVLRS</sequence>
<organism evidence="1 2">
    <name type="scientific">Yersinia mollaretii (strain ATCC 43969 / DSM 18520 / CIP 103324 / CNY 7263 / WAIP 204)</name>
    <dbReference type="NCBI Taxonomy" id="349967"/>
    <lineage>
        <taxon>Bacteria</taxon>
        <taxon>Pseudomonadati</taxon>
        <taxon>Pseudomonadota</taxon>
        <taxon>Gammaproteobacteria</taxon>
        <taxon>Enterobacterales</taxon>
        <taxon>Yersiniaceae</taxon>
        <taxon>Yersinia</taxon>
    </lineage>
</organism>
<evidence type="ECO:0000313" key="2">
    <source>
        <dbReference type="Proteomes" id="UP000003027"/>
    </source>
</evidence>
<keyword evidence="2" id="KW-1185">Reference proteome</keyword>
<name>A0ABP2EDR2_YERMW</name>
<comment type="caution">
    <text evidence="1">The sequence shown here is derived from an EMBL/GenBank/DDBJ whole genome shotgun (WGS) entry which is preliminary data.</text>
</comment>
<dbReference type="InterPro" id="IPR010263">
    <property type="entry name" value="T6SS_TssK"/>
</dbReference>
<accession>A0ABP2EDR2</accession>
<evidence type="ECO:0000313" key="1">
    <source>
        <dbReference type="EMBL" id="EEQ08690.1"/>
    </source>
</evidence>
<protein>
    <submittedName>
        <fullName evidence="1">Uncharacterized protein</fullName>
    </submittedName>
</protein>
<dbReference type="Pfam" id="PF05936">
    <property type="entry name" value="T6SS_VasE"/>
    <property type="match status" value="1"/>
</dbReference>
<reference evidence="1" key="1">
    <citation type="submission" date="2008-12" db="EMBL/GenBank/DDBJ databases">
        <title>Annotation of the Yersinia mollaretii ATCC 43969 genome.</title>
        <authorList>
            <person name="Read T.D."/>
            <person name="Akmal A."/>
            <person name="Bishop-Lilly K."/>
            <person name="Chen P.E."/>
            <person name="Cook C."/>
            <person name="Kiley M.P."/>
            <person name="Lentz S."/>
            <person name="Mateczun A."/>
            <person name="Nagarajan N."/>
            <person name="Nolan N."/>
            <person name="Osborne B.I."/>
            <person name="Pop M."/>
            <person name="Sozhamannan S."/>
            <person name="Stewart A.C."/>
            <person name="Sulakvelidze A."/>
            <person name="Thomason B."/>
            <person name="Willner K."/>
            <person name="Zwick M.E."/>
        </authorList>
    </citation>
    <scope>NUCLEOTIDE SEQUENCE [LARGE SCALE GENOMIC DNA]</scope>
    <source>
        <strain evidence="1">ATCC 43969</strain>
    </source>
</reference>
<gene>
    <name evidence="1" type="ORF">ymoll0001_24390</name>
</gene>